<dbReference type="Gene3D" id="1.10.3720.10">
    <property type="entry name" value="MetI-like"/>
    <property type="match status" value="1"/>
</dbReference>
<feature type="domain" description="ABC transmembrane type-1" evidence="8">
    <location>
        <begin position="59"/>
        <end position="274"/>
    </location>
</feature>
<gene>
    <name evidence="9" type="ORF">EYB31_13755</name>
</gene>
<feature type="transmembrane region" description="Helical" evidence="7">
    <location>
        <begin position="251"/>
        <end position="272"/>
    </location>
</feature>
<keyword evidence="10" id="KW-1185">Reference proteome</keyword>
<keyword evidence="5 7" id="KW-1133">Transmembrane helix</keyword>
<dbReference type="GO" id="GO:0055085">
    <property type="term" value="P:transmembrane transport"/>
    <property type="evidence" value="ECO:0007669"/>
    <property type="project" value="InterPro"/>
</dbReference>
<evidence type="ECO:0000256" key="6">
    <source>
        <dbReference type="ARBA" id="ARBA00023136"/>
    </source>
</evidence>
<comment type="subcellular location">
    <subcellularLocation>
        <location evidence="1 7">Cell membrane</location>
        <topology evidence="1 7">Multi-pass membrane protein</topology>
    </subcellularLocation>
</comment>
<evidence type="ECO:0000259" key="8">
    <source>
        <dbReference type="PROSITE" id="PS50928"/>
    </source>
</evidence>
<dbReference type="InterPro" id="IPR000515">
    <property type="entry name" value="MetI-like"/>
</dbReference>
<comment type="caution">
    <text evidence="9">The sequence shown here is derived from an EMBL/GenBank/DDBJ whole genome shotgun (WGS) entry which is preliminary data.</text>
</comment>
<proteinExistence type="inferred from homology"/>
<dbReference type="SUPFAM" id="SSF161098">
    <property type="entry name" value="MetI-like"/>
    <property type="match status" value="1"/>
</dbReference>
<dbReference type="InterPro" id="IPR035906">
    <property type="entry name" value="MetI-like_sf"/>
</dbReference>
<dbReference type="OrthoDB" id="2552756at2"/>
<dbReference type="GO" id="GO:0005886">
    <property type="term" value="C:plasma membrane"/>
    <property type="evidence" value="ECO:0007669"/>
    <property type="project" value="UniProtKB-SubCell"/>
</dbReference>
<dbReference type="InterPro" id="IPR050809">
    <property type="entry name" value="UgpAE/MalFG_permease"/>
</dbReference>
<dbReference type="Proteomes" id="UP000293142">
    <property type="component" value="Unassembled WGS sequence"/>
</dbReference>
<dbReference type="PANTHER" id="PTHR43227">
    <property type="entry name" value="BLL4140 PROTEIN"/>
    <property type="match status" value="1"/>
</dbReference>
<feature type="transmembrane region" description="Helical" evidence="7">
    <location>
        <begin position="58"/>
        <end position="84"/>
    </location>
</feature>
<feature type="transmembrane region" description="Helical" evidence="7">
    <location>
        <begin position="105"/>
        <end position="130"/>
    </location>
</feature>
<feature type="transmembrane region" description="Helical" evidence="7">
    <location>
        <begin position="160"/>
        <end position="179"/>
    </location>
</feature>
<reference evidence="9 10" key="1">
    <citation type="submission" date="2019-02" db="EMBL/GenBank/DDBJ databases">
        <title>Paenibacillus sp. nov., isolated from surface-sterilized tissue of Thalictrum simplex L.</title>
        <authorList>
            <person name="Tuo L."/>
        </authorList>
    </citation>
    <scope>NUCLEOTIDE SEQUENCE [LARGE SCALE GENOMIC DNA]</scope>
    <source>
        <strain evidence="9 10">N2SHLJ1</strain>
    </source>
</reference>
<feature type="transmembrane region" description="Helical" evidence="7">
    <location>
        <begin position="200"/>
        <end position="217"/>
    </location>
</feature>
<keyword evidence="2 7" id="KW-0813">Transport</keyword>
<sequence length="286" mass="32899">MLLPGLIYYATYKYGPMFGAIVAFKDYNLVQGLWGSDWANPWYKHFKYFYDSPYFTTVLANTLLISIYKLLWGMPPGIIFAVLLNEIRLLPFKRAVQTITYLPHFLSWVIVYGMLLIMMSETTGLINVWLKENFNFVIPFLTSTDWFRSILIGSELWKEFGWNAIIYLAAMTSVDPTLYEAARVDGAGRLRCIWHVTLPGIRNVIILLFIIKLGHILDAGFDQIYIMYNIQVYEVSDILDTYTFRTGLEQFNFSLASAVGLFKSVIGLVLVVGANRLAKRWEGGIW</sequence>
<evidence type="ECO:0000313" key="10">
    <source>
        <dbReference type="Proteomes" id="UP000293142"/>
    </source>
</evidence>
<dbReference type="EMBL" id="SIRE01000009">
    <property type="protein sequence ID" value="TBL78709.1"/>
    <property type="molecule type" value="Genomic_DNA"/>
</dbReference>
<evidence type="ECO:0000256" key="4">
    <source>
        <dbReference type="ARBA" id="ARBA00022692"/>
    </source>
</evidence>
<dbReference type="CDD" id="cd06261">
    <property type="entry name" value="TM_PBP2"/>
    <property type="match status" value="1"/>
</dbReference>
<accession>A0A4Q9DT74</accession>
<dbReference type="Pfam" id="PF00528">
    <property type="entry name" value="BPD_transp_1"/>
    <property type="match status" value="1"/>
</dbReference>
<keyword evidence="4 7" id="KW-0812">Transmembrane</keyword>
<evidence type="ECO:0000256" key="2">
    <source>
        <dbReference type="ARBA" id="ARBA00022448"/>
    </source>
</evidence>
<dbReference type="PROSITE" id="PS50928">
    <property type="entry name" value="ABC_TM1"/>
    <property type="match status" value="1"/>
</dbReference>
<comment type="similarity">
    <text evidence="7">Belongs to the binding-protein-dependent transport system permease family.</text>
</comment>
<dbReference type="PANTHER" id="PTHR43227:SF11">
    <property type="entry name" value="BLL4140 PROTEIN"/>
    <property type="match status" value="1"/>
</dbReference>
<evidence type="ECO:0000256" key="7">
    <source>
        <dbReference type="RuleBase" id="RU363032"/>
    </source>
</evidence>
<evidence type="ECO:0000256" key="1">
    <source>
        <dbReference type="ARBA" id="ARBA00004651"/>
    </source>
</evidence>
<evidence type="ECO:0000256" key="5">
    <source>
        <dbReference type="ARBA" id="ARBA00022989"/>
    </source>
</evidence>
<organism evidence="9 10">
    <name type="scientific">Paenibacillus thalictri</name>
    <dbReference type="NCBI Taxonomy" id="2527873"/>
    <lineage>
        <taxon>Bacteria</taxon>
        <taxon>Bacillati</taxon>
        <taxon>Bacillota</taxon>
        <taxon>Bacilli</taxon>
        <taxon>Bacillales</taxon>
        <taxon>Paenibacillaceae</taxon>
        <taxon>Paenibacillus</taxon>
    </lineage>
</organism>
<name>A0A4Q9DT74_9BACL</name>
<dbReference type="RefSeq" id="WP_131014069.1">
    <property type="nucleotide sequence ID" value="NZ_SIRE01000009.1"/>
</dbReference>
<protein>
    <submittedName>
        <fullName evidence="9">Sugar ABC transporter permease</fullName>
    </submittedName>
</protein>
<keyword evidence="3" id="KW-1003">Cell membrane</keyword>
<dbReference type="AlphaFoldDB" id="A0A4Q9DT74"/>
<evidence type="ECO:0000256" key="3">
    <source>
        <dbReference type="ARBA" id="ARBA00022475"/>
    </source>
</evidence>
<evidence type="ECO:0000313" key="9">
    <source>
        <dbReference type="EMBL" id="TBL78709.1"/>
    </source>
</evidence>
<keyword evidence="6 7" id="KW-0472">Membrane</keyword>